<dbReference type="InterPro" id="IPR050695">
    <property type="entry name" value="N-acetylmuramoyl_amidase_3"/>
</dbReference>
<dbReference type="RefSeq" id="WP_076982588.1">
    <property type="nucleotide sequence ID" value="NZ_CGIH01000004.1"/>
</dbReference>
<keyword evidence="1 5" id="KW-0378">Hydrolase</keyword>
<evidence type="ECO:0000259" key="3">
    <source>
        <dbReference type="SMART" id="SM00646"/>
    </source>
</evidence>
<dbReference type="OrthoDB" id="9806267at2"/>
<dbReference type="STRING" id="690567.1055"/>
<dbReference type="Pfam" id="PF01520">
    <property type="entry name" value="Amidase_3"/>
    <property type="match status" value="1"/>
</dbReference>
<feature type="domain" description="MurNAc-LAA" evidence="3">
    <location>
        <begin position="125"/>
        <end position="235"/>
    </location>
</feature>
<dbReference type="EMBL" id="CGIH01000018">
    <property type="protein sequence ID" value="CFX34321.1"/>
    <property type="molecule type" value="Genomic_DNA"/>
</dbReference>
<evidence type="ECO:0000313" key="5">
    <source>
        <dbReference type="EMBL" id="CFX34321.1"/>
    </source>
</evidence>
<name>A0A0E4GAI3_9FIRM</name>
<dbReference type="EMBL" id="CGIH01000004">
    <property type="protein sequence ID" value="CFX05768.1"/>
    <property type="molecule type" value="Genomic_DNA"/>
</dbReference>
<dbReference type="Gene3D" id="3.40.630.40">
    <property type="entry name" value="Zn-dependent exopeptidases"/>
    <property type="match status" value="1"/>
</dbReference>
<proteinExistence type="predicted"/>
<evidence type="ECO:0000313" key="4">
    <source>
        <dbReference type="EMBL" id="CFX05768.1"/>
    </source>
</evidence>
<dbReference type="CDD" id="cd02696">
    <property type="entry name" value="MurNAc-LAA"/>
    <property type="match status" value="1"/>
</dbReference>
<evidence type="ECO:0000256" key="2">
    <source>
        <dbReference type="SAM" id="MobiDB-lite"/>
    </source>
</evidence>
<organism evidence="5 6">
    <name type="scientific">Syntrophomonas zehnderi OL-4</name>
    <dbReference type="NCBI Taxonomy" id="690567"/>
    <lineage>
        <taxon>Bacteria</taxon>
        <taxon>Bacillati</taxon>
        <taxon>Bacillota</taxon>
        <taxon>Clostridia</taxon>
        <taxon>Eubacteriales</taxon>
        <taxon>Syntrophomonadaceae</taxon>
        <taxon>Syntrophomonas</taxon>
    </lineage>
</organism>
<dbReference type="GO" id="GO:0009253">
    <property type="term" value="P:peptidoglycan catabolic process"/>
    <property type="evidence" value="ECO:0007669"/>
    <property type="project" value="InterPro"/>
</dbReference>
<dbReference type="AlphaFoldDB" id="A0A0E4GAI3"/>
<evidence type="ECO:0000313" key="6">
    <source>
        <dbReference type="Proteomes" id="UP000045545"/>
    </source>
</evidence>
<dbReference type="PANTHER" id="PTHR30404">
    <property type="entry name" value="N-ACETYLMURAMOYL-L-ALANINE AMIDASE"/>
    <property type="match status" value="1"/>
</dbReference>
<dbReference type="SMART" id="SM00646">
    <property type="entry name" value="Ami_3"/>
    <property type="match status" value="1"/>
</dbReference>
<gene>
    <name evidence="5" type="ORF">1055</name>
    <name evidence="4" type="ORF">336</name>
</gene>
<protein>
    <submittedName>
        <fullName evidence="5">Cell wall hydrolase/autolysin, catalytic</fullName>
    </submittedName>
</protein>
<dbReference type="Proteomes" id="UP000045545">
    <property type="component" value="Unassembled WGS sequence"/>
</dbReference>
<accession>A0A0E4GAI3</accession>
<evidence type="ECO:0000256" key="1">
    <source>
        <dbReference type="ARBA" id="ARBA00022801"/>
    </source>
</evidence>
<feature type="region of interest" description="Disordered" evidence="2">
    <location>
        <begin position="241"/>
        <end position="263"/>
    </location>
</feature>
<dbReference type="InterPro" id="IPR002508">
    <property type="entry name" value="MurNAc-LAA_cat"/>
</dbReference>
<dbReference type="GO" id="GO:0030288">
    <property type="term" value="C:outer membrane-bounded periplasmic space"/>
    <property type="evidence" value="ECO:0007669"/>
    <property type="project" value="TreeGrafter"/>
</dbReference>
<dbReference type="GO" id="GO:0008745">
    <property type="term" value="F:N-acetylmuramoyl-L-alanine amidase activity"/>
    <property type="evidence" value="ECO:0007669"/>
    <property type="project" value="InterPro"/>
</dbReference>
<keyword evidence="6" id="KW-1185">Reference proteome</keyword>
<reference evidence="5 6" key="1">
    <citation type="submission" date="2015-03" db="EMBL/GenBank/DDBJ databases">
        <authorList>
            <person name="Strepis Nikolaos"/>
        </authorList>
    </citation>
    <scope>NUCLEOTIDE SEQUENCE [LARGE SCALE GENOMIC DNA]</scope>
    <source>
        <strain evidence="5 6">OL-4</strain>
    </source>
</reference>
<dbReference type="SUPFAM" id="SSF53187">
    <property type="entry name" value="Zn-dependent exopeptidases"/>
    <property type="match status" value="1"/>
</dbReference>
<dbReference type="PANTHER" id="PTHR30404:SF0">
    <property type="entry name" value="N-ACETYLMURAMOYL-L-ALANINE AMIDASE AMIC"/>
    <property type="match status" value="1"/>
</dbReference>
<sequence length="263" mass="28998">MIKCPTVYIKKKPAAVITAWVFFVLLSLLAIKSENRPEQPVVSYPVANKIIVIDAGHGGMDPGAISASKHEEKDITLAISKKLVQHLSQGGATVINLRNSDADLCSPDFKGTIRERKRKDLQLRVEKAQVSQADLYVSIHTNADLSPQWSGAQTFYKAGNEKSQIVAESIQEEFKRLLGNTKREAKTGSYFILDKATMPAVILEVGFLSNPREAALLITDEYQEKVAYAIFCGIVKSQLAQEPKKDDRTTGSPQSGPRVNKTR</sequence>